<dbReference type="PANTHER" id="PTHR42756">
    <property type="entry name" value="TRANSCRIPTIONAL REGULATOR, MARR"/>
    <property type="match status" value="1"/>
</dbReference>
<gene>
    <name evidence="5" type="ORF">SAMN05444158_6819</name>
</gene>
<keyword evidence="3" id="KW-0804">Transcription</keyword>
<evidence type="ECO:0000256" key="2">
    <source>
        <dbReference type="ARBA" id="ARBA00023125"/>
    </source>
</evidence>
<dbReference type="PANTHER" id="PTHR42756:SF1">
    <property type="entry name" value="TRANSCRIPTIONAL REPRESSOR OF EMRAB OPERON"/>
    <property type="match status" value="1"/>
</dbReference>
<dbReference type="InterPro" id="IPR000835">
    <property type="entry name" value="HTH_MarR-typ"/>
</dbReference>
<dbReference type="Proteomes" id="UP000243904">
    <property type="component" value="Chromosome I"/>
</dbReference>
<dbReference type="SMART" id="SM00347">
    <property type="entry name" value="HTH_MARR"/>
    <property type="match status" value="1"/>
</dbReference>
<keyword evidence="6" id="KW-1185">Reference proteome</keyword>
<dbReference type="RefSeq" id="WP_146690435.1">
    <property type="nucleotide sequence ID" value="NZ_LT629750.1"/>
</dbReference>
<dbReference type="InterPro" id="IPR036390">
    <property type="entry name" value="WH_DNA-bd_sf"/>
</dbReference>
<keyword evidence="1" id="KW-0805">Transcription regulation</keyword>
<evidence type="ECO:0000256" key="3">
    <source>
        <dbReference type="ARBA" id="ARBA00023163"/>
    </source>
</evidence>
<dbReference type="AlphaFoldDB" id="A0A1H2B605"/>
<evidence type="ECO:0000313" key="6">
    <source>
        <dbReference type="Proteomes" id="UP000243904"/>
    </source>
</evidence>
<dbReference type="SUPFAM" id="SSF46785">
    <property type="entry name" value="Winged helix' DNA-binding domain"/>
    <property type="match status" value="1"/>
</dbReference>
<proteinExistence type="predicted"/>
<dbReference type="EMBL" id="LT629750">
    <property type="protein sequence ID" value="SDT53512.1"/>
    <property type="molecule type" value="Genomic_DNA"/>
</dbReference>
<dbReference type="GO" id="GO:0003677">
    <property type="term" value="F:DNA binding"/>
    <property type="evidence" value="ECO:0007669"/>
    <property type="project" value="UniProtKB-KW"/>
</dbReference>
<sequence>MSSVESPETAAHDDVRGRELQLGLHGQRLGFRVRRLHHLLSERVVEAFAPYGLRPGSLTMMVLISANPGYSQVELSRIGNLDKSAIVTIVDDLEKRGLAIRGRSSSDRRRNSLFLTAQGEKLMKEMHQLAMASEQPLRDGLSPGEYDQLFELLEKARALLAEEK</sequence>
<dbReference type="Pfam" id="PF12802">
    <property type="entry name" value="MarR_2"/>
    <property type="match status" value="1"/>
</dbReference>
<accession>A0A1H2B605</accession>
<evidence type="ECO:0000256" key="1">
    <source>
        <dbReference type="ARBA" id="ARBA00023015"/>
    </source>
</evidence>
<dbReference type="PRINTS" id="PR00598">
    <property type="entry name" value="HTHMARR"/>
</dbReference>
<reference evidence="6" key="1">
    <citation type="submission" date="2016-10" db="EMBL/GenBank/DDBJ databases">
        <authorList>
            <person name="Varghese N."/>
            <person name="Submissions S."/>
        </authorList>
    </citation>
    <scope>NUCLEOTIDE SEQUENCE [LARGE SCALE GENOMIC DNA]</scope>
    <source>
        <strain evidence="6">GAS369</strain>
    </source>
</reference>
<name>A0A1H2B605_9BRAD</name>
<protein>
    <submittedName>
        <fullName evidence="5">DNA-binding transcriptional regulator, MarR family</fullName>
    </submittedName>
</protein>
<dbReference type="GO" id="GO:0003700">
    <property type="term" value="F:DNA-binding transcription factor activity"/>
    <property type="evidence" value="ECO:0007669"/>
    <property type="project" value="InterPro"/>
</dbReference>
<evidence type="ECO:0000313" key="5">
    <source>
        <dbReference type="EMBL" id="SDT53512.1"/>
    </source>
</evidence>
<keyword evidence="2 5" id="KW-0238">DNA-binding</keyword>
<evidence type="ECO:0000259" key="4">
    <source>
        <dbReference type="PROSITE" id="PS50995"/>
    </source>
</evidence>
<dbReference type="InterPro" id="IPR036388">
    <property type="entry name" value="WH-like_DNA-bd_sf"/>
</dbReference>
<dbReference type="PROSITE" id="PS50995">
    <property type="entry name" value="HTH_MARR_2"/>
    <property type="match status" value="1"/>
</dbReference>
<dbReference type="Gene3D" id="1.10.10.10">
    <property type="entry name" value="Winged helix-like DNA-binding domain superfamily/Winged helix DNA-binding domain"/>
    <property type="match status" value="1"/>
</dbReference>
<organism evidence="5 6">
    <name type="scientific">Bradyrhizobium canariense</name>
    <dbReference type="NCBI Taxonomy" id="255045"/>
    <lineage>
        <taxon>Bacteria</taxon>
        <taxon>Pseudomonadati</taxon>
        <taxon>Pseudomonadota</taxon>
        <taxon>Alphaproteobacteria</taxon>
        <taxon>Hyphomicrobiales</taxon>
        <taxon>Nitrobacteraceae</taxon>
        <taxon>Bradyrhizobium</taxon>
    </lineage>
</organism>
<feature type="domain" description="HTH marR-type" evidence="4">
    <location>
        <begin position="26"/>
        <end position="158"/>
    </location>
</feature>